<dbReference type="SUPFAM" id="SSF88946">
    <property type="entry name" value="Sigma2 domain of RNA polymerase sigma factors"/>
    <property type="match status" value="1"/>
</dbReference>
<evidence type="ECO:0000313" key="1">
    <source>
        <dbReference type="EMBL" id="KIE12625.1"/>
    </source>
</evidence>
<dbReference type="GO" id="GO:0006352">
    <property type="term" value="P:DNA-templated transcription initiation"/>
    <property type="evidence" value="ECO:0007669"/>
    <property type="project" value="InterPro"/>
</dbReference>
<dbReference type="STRING" id="1479485.DA73_0209000"/>
<dbReference type="EMBL" id="JHEG02000026">
    <property type="protein sequence ID" value="KIE12625.1"/>
    <property type="molecule type" value="Genomic_DNA"/>
</dbReference>
<proteinExistence type="predicted"/>
<dbReference type="InterPro" id="IPR013325">
    <property type="entry name" value="RNA_pol_sigma_r2"/>
</dbReference>
<gene>
    <name evidence="1" type="ORF">DA73_0209000</name>
</gene>
<dbReference type="AlphaFoldDB" id="A0A0C1RKZ6"/>
<dbReference type="GO" id="GO:0003700">
    <property type="term" value="F:DNA-binding transcription factor activity"/>
    <property type="evidence" value="ECO:0007669"/>
    <property type="project" value="InterPro"/>
</dbReference>
<protein>
    <submittedName>
        <fullName evidence="1">Uncharacterized protein</fullName>
    </submittedName>
</protein>
<accession>A0A0C1RKZ6</accession>
<dbReference type="OrthoDB" id="451633at2"/>
<comment type="caution">
    <text evidence="1">The sequence shown here is derived from an EMBL/GenBank/DDBJ whole genome shotgun (WGS) entry which is preliminary data.</text>
</comment>
<name>A0A0C1RKZ6_9CYAN</name>
<organism evidence="1">
    <name type="scientific">Tolypothrix bouteillei VB521301</name>
    <dbReference type="NCBI Taxonomy" id="1479485"/>
    <lineage>
        <taxon>Bacteria</taxon>
        <taxon>Bacillati</taxon>
        <taxon>Cyanobacteriota</taxon>
        <taxon>Cyanophyceae</taxon>
        <taxon>Nostocales</taxon>
        <taxon>Tolypothrichaceae</taxon>
        <taxon>Tolypothrix</taxon>
    </lineage>
</organism>
<reference evidence="1" key="1">
    <citation type="journal article" date="2015" name="Genome Announc.">
        <title>Draft Genome Sequence of Tolypothrix boutellei Strain VB521301.</title>
        <authorList>
            <person name="Chandrababunaidu M.M."/>
            <person name="Singh D."/>
            <person name="Sen D."/>
            <person name="Bhan S."/>
            <person name="Das S."/>
            <person name="Gupta A."/>
            <person name="Adhikary S.P."/>
            <person name="Tripathy S."/>
        </authorList>
    </citation>
    <scope>NUCLEOTIDE SEQUENCE</scope>
    <source>
        <strain evidence="1">VB521301</strain>
    </source>
</reference>
<sequence>MKESEFKQLALEAQKHPLNSTARRVALSKLIEGLYRSRKLCSPYKGRFSQIYQHIYEEAVQDLFLYICKNIDKYDPERAEFITWANMLLSKRFFKEAVSKVVGKTNEIKVEASFLENLEDLAPQYNEEDCTSDFLKIRGYIEKDPKGVFRQTCIKSYPNVNFQEIAIKKWLGLSWKDISEEFSVPIPTLSNFYQRSLDKFRHEFKELCDRYVL</sequence>